<comment type="caution">
    <text evidence="2">The sequence shown here is derived from an EMBL/GenBank/DDBJ whole genome shotgun (WGS) entry which is preliminary data.</text>
</comment>
<accession>A0ABT5FF46</accession>
<reference evidence="2 3" key="1">
    <citation type="submission" date="2023-01" db="EMBL/GenBank/DDBJ databases">
        <title>Psychrosphaera sp. nov., isolated from marine algae.</title>
        <authorList>
            <person name="Bayburt H."/>
            <person name="Choi B.J."/>
            <person name="Kim J.M."/>
            <person name="Choi D.G."/>
            <person name="Jeon C.O."/>
        </authorList>
    </citation>
    <scope>NUCLEOTIDE SEQUENCE [LARGE SCALE GENOMIC DNA]</scope>
    <source>
        <strain evidence="2 3">G1-22</strain>
    </source>
</reference>
<dbReference type="RefSeq" id="WP_272181435.1">
    <property type="nucleotide sequence ID" value="NZ_JAQOMS010000002.1"/>
</dbReference>
<organism evidence="2 3">
    <name type="scientific">Psychrosphaera algicola</name>
    <dbReference type="NCBI Taxonomy" id="3023714"/>
    <lineage>
        <taxon>Bacteria</taxon>
        <taxon>Pseudomonadati</taxon>
        <taxon>Pseudomonadota</taxon>
        <taxon>Gammaproteobacteria</taxon>
        <taxon>Alteromonadales</taxon>
        <taxon>Pseudoalteromonadaceae</taxon>
        <taxon>Psychrosphaera</taxon>
    </lineage>
</organism>
<keyword evidence="3" id="KW-1185">Reference proteome</keyword>
<dbReference type="Pfam" id="PF05943">
    <property type="entry name" value="VipB"/>
    <property type="match status" value="1"/>
</dbReference>
<evidence type="ECO:0000313" key="3">
    <source>
        <dbReference type="Proteomes" id="UP001528411"/>
    </source>
</evidence>
<gene>
    <name evidence="2" type="ORF">PN838_17190</name>
</gene>
<dbReference type="Pfam" id="PF05591">
    <property type="entry name" value="T6SS_VipA"/>
    <property type="match status" value="1"/>
</dbReference>
<dbReference type="Proteomes" id="UP001528411">
    <property type="component" value="Unassembled WGS sequence"/>
</dbReference>
<name>A0ABT5FF46_9GAMM</name>
<dbReference type="InterPro" id="IPR008312">
    <property type="entry name" value="T6SS_TssB1"/>
</dbReference>
<feature type="domain" description="TssC1 N-terminal" evidence="1">
    <location>
        <begin position="161"/>
        <end position="451"/>
    </location>
</feature>
<protein>
    <submittedName>
        <fullName evidence="2">Type VI secretion system contractile sheath large subunit</fullName>
    </submittedName>
</protein>
<dbReference type="InterPro" id="IPR010269">
    <property type="entry name" value="T6SS_TssC-like"/>
</dbReference>
<evidence type="ECO:0000259" key="1">
    <source>
        <dbReference type="Pfam" id="PF05943"/>
    </source>
</evidence>
<evidence type="ECO:0000313" key="2">
    <source>
        <dbReference type="EMBL" id="MDC2890175.1"/>
    </source>
</evidence>
<dbReference type="EMBL" id="JAQOMS010000002">
    <property type="protein sequence ID" value="MDC2890175.1"/>
    <property type="molecule type" value="Genomic_DNA"/>
</dbReference>
<dbReference type="InterPro" id="IPR044031">
    <property type="entry name" value="TssC1_N"/>
</dbReference>
<dbReference type="PANTHER" id="PTHR35565:SF1">
    <property type="entry name" value="TYPE VI SECRETION SYSTEM CONTRACTILE SHEATH LARGE SUBUNIT"/>
    <property type="match status" value="1"/>
</dbReference>
<sequence length="461" mass="52109">MSDLISSPSWDRMEFTYQSADSGEDVSLPLKLLILGDFSGQFQKDFDDATQIDTRSFNQVLAAMDVEVSFELAVDLDNNRVTYIDIDVSIARISDFEPESLLMSVDYLYQHVALIKKLKLCLNQATLNNVVLDEKEQALLAHCGIDYAVSSFDELPFILFDINEHLHEILSQVIQNEQFQKLESIWRNLYRLVFSEELAESCVIEILDISKASLEEDFEANREIQDTVLYDAVYLKEYAQYGGQPYSAIIADYYFSAGSQDLQLLKNIAKVCRLAHAPFIAGASPKFFNEEDFSQLEIISDIPELMSSPRYIKWRSFQKTLDSAYIGLALPRVKLREAYKLGAGEIDAIPYSESVAENVNQNLLGNASFAFAKCLINSFAKYAVCTDLTGHVGGSVDMYHSTDTSKQLFPNYMIEAMISERQLMDLANVGFLTLAYNKAQQNLFFTSSASVRWGISRLINH</sequence>
<dbReference type="PANTHER" id="PTHR35565">
    <property type="entry name" value="CYTOPLASMIC PROTEIN-RELATED"/>
    <property type="match status" value="1"/>
</dbReference>
<proteinExistence type="predicted"/>